<name>K1E196_9MICO</name>
<dbReference type="SUPFAM" id="SSF55811">
    <property type="entry name" value="Nudix"/>
    <property type="match status" value="1"/>
</dbReference>
<evidence type="ECO:0000313" key="5">
    <source>
        <dbReference type="Proteomes" id="UP000288711"/>
    </source>
</evidence>
<sequence>MTAFRHVWSQTSPDLRVEAADVTRGDRAWTQTRVVVGAGRAGVVVVPVHGEQIGFVRLWRPCVDEVRLELPRGFGESPDPELDARRELLEETGLDATHVTRLATFDLDTGLVPTPIIAFAAQLDSRRPTRTPDGETDDLVWVDATSLSRLVAEGTLRDGITLAALAAWWASPSRTPARHANA</sequence>
<dbReference type="GO" id="GO:0016787">
    <property type="term" value="F:hydrolase activity"/>
    <property type="evidence" value="ECO:0007669"/>
    <property type="project" value="UniProtKB-KW"/>
</dbReference>
<reference evidence="3" key="3">
    <citation type="submission" date="2017-11" db="EMBL/GenBank/DDBJ databases">
        <authorList>
            <person name="Seuylemezian A."/>
            <person name="Cooper K."/>
            <person name="Vaishampayan P."/>
        </authorList>
    </citation>
    <scope>NUCLEOTIDE SEQUENCE</scope>
    <source>
        <strain evidence="3">PVAS-1</strain>
    </source>
</reference>
<gene>
    <name evidence="2" type="ORF">B277_11080</name>
    <name evidence="3" type="ORF">CWN80_13465</name>
</gene>
<dbReference type="EMBL" id="PIPF01000013">
    <property type="protein sequence ID" value="RWU81797.1"/>
    <property type="molecule type" value="Genomic_DNA"/>
</dbReference>
<dbReference type="EMBL" id="ALWX01000048">
    <property type="protein sequence ID" value="EKA60776.1"/>
    <property type="molecule type" value="Genomic_DNA"/>
</dbReference>
<feature type="domain" description="Nudix hydrolase" evidence="1">
    <location>
        <begin position="13"/>
        <end position="164"/>
    </location>
</feature>
<dbReference type="Proteomes" id="UP000004474">
    <property type="component" value="Unassembled WGS sequence"/>
</dbReference>
<evidence type="ECO:0000259" key="1">
    <source>
        <dbReference type="PROSITE" id="PS51462"/>
    </source>
</evidence>
<dbReference type="Gene3D" id="3.90.79.10">
    <property type="entry name" value="Nucleoside Triphosphate Pyrophosphohydrolase"/>
    <property type="match status" value="1"/>
</dbReference>
<evidence type="ECO:0000313" key="2">
    <source>
        <dbReference type="EMBL" id="EKA60776.1"/>
    </source>
</evidence>
<dbReference type="eggNOG" id="COG1051">
    <property type="taxonomic scope" value="Bacteria"/>
</dbReference>
<protein>
    <submittedName>
        <fullName evidence="3">NUDIX hydrolase</fullName>
    </submittedName>
    <submittedName>
        <fullName evidence="2">Putative ADP-ribose pyrophosphatase</fullName>
    </submittedName>
</protein>
<dbReference type="AlphaFoldDB" id="K1E196"/>
<dbReference type="Proteomes" id="UP000288711">
    <property type="component" value="Unassembled WGS sequence"/>
</dbReference>
<dbReference type="PATRIC" id="fig|1210046.3.peg.2124"/>
<reference evidence="2 4" key="2">
    <citation type="journal article" date="2012" name="J. Bacteriol.">
        <title>Genome Sequence of Janibacter hoylei MTCC8307, Isolated from the Stratospheric Air.</title>
        <authorList>
            <person name="Pawar S.P."/>
            <person name="Dhotre D.P."/>
            <person name="Shetty S.A."/>
            <person name="Chowdhury S.P."/>
            <person name="Chaudhari B.L."/>
            <person name="Shouche Y.S."/>
        </authorList>
    </citation>
    <scope>NUCLEOTIDE SEQUENCE [LARGE SCALE GENOMIC DNA]</scope>
    <source>
        <strain evidence="2 4">PVAS-1</strain>
    </source>
</reference>
<dbReference type="Pfam" id="PF00293">
    <property type="entry name" value="NUDIX"/>
    <property type="match status" value="1"/>
</dbReference>
<proteinExistence type="predicted"/>
<reference evidence="3 5" key="1">
    <citation type="journal article" date="2009" name="Int. J. Syst. Evol. Microbiol.">
        <title>Janibacter hoylei sp. nov., Bacillus isronensis sp. nov. and Bacillus aryabhattai sp. nov., isolated from cryotubes used for collecting air from the upper atmosphere.</title>
        <authorList>
            <person name="Shivaji S."/>
            <person name="Chaturvedi P."/>
            <person name="Begum Z."/>
            <person name="Pindi P.K."/>
            <person name="Manorama R."/>
            <person name="Padmanaban D.A."/>
            <person name="Shouche Y.S."/>
            <person name="Pawar S."/>
            <person name="Vaishampayan P."/>
            <person name="Dutt C.B."/>
            <person name="Datta G.N."/>
            <person name="Manchanda R.K."/>
            <person name="Rao U.R."/>
            <person name="Bhargava P.M."/>
            <person name="Narlikar J.V."/>
        </authorList>
    </citation>
    <scope>NUCLEOTIDE SEQUENCE [LARGE SCALE GENOMIC DNA]</scope>
    <source>
        <strain evidence="3 5">PVAS-1</strain>
    </source>
</reference>
<dbReference type="OrthoDB" id="177518at2"/>
<dbReference type="PROSITE" id="PS51462">
    <property type="entry name" value="NUDIX"/>
    <property type="match status" value="1"/>
</dbReference>
<organism evidence="2 4">
    <name type="scientific">Janibacter hoylei PVAS-1</name>
    <dbReference type="NCBI Taxonomy" id="1210046"/>
    <lineage>
        <taxon>Bacteria</taxon>
        <taxon>Bacillati</taxon>
        <taxon>Actinomycetota</taxon>
        <taxon>Actinomycetes</taxon>
        <taxon>Micrococcales</taxon>
        <taxon>Intrasporangiaceae</taxon>
        <taxon>Janibacter</taxon>
    </lineage>
</organism>
<dbReference type="InterPro" id="IPR000086">
    <property type="entry name" value="NUDIX_hydrolase_dom"/>
</dbReference>
<dbReference type="RefSeq" id="WP_007928073.1">
    <property type="nucleotide sequence ID" value="NZ_ALWX01000048.1"/>
</dbReference>
<keyword evidence="3" id="KW-0378">Hydrolase</keyword>
<evidence type="ECO:0000313" key="3">
    <source>
        <dbReference type="EMBL" id="RWU81797.1"/>
    </source>
</evidence>
<comment type="caution">
    <text evidence="2">The sequence shown here is derived from an EMBL/GenBank/DDBJ whole genome shotgun (WGS) entry which is preliminary data.</text>
</comment>
<dbReference type="STRING" id="1210046.B277_11080"/>
<dbReference type="CDD" id="cd03424">
    <property type="entry name" value="NUDIX_ADPRase_Nudt5_UGPPase_Nudt14"/>
    <property type="match status" value="1"/>
</dbReference>
<evidence type="ECO:0000313" key="4">
    <source>
        <dbReference type="Proteomes" id="UP000004474"/>
    </source>
</evidence>
<dbReference type="InterPro" id="IPR015797">
    <property type="entry name" value="NUDIX_hydrolase-like_dom_sf"/>
</dbReference>
<accession>K1E196</accession>
<keyword evidence="5" id="KW-1185">Reference proteome</keyword>